<dbReference type="InterPro" id="IPR001523">
    <property type="entry name" value="Paired_dom"/>
</dbReference>
<evidence type="ECO:0000313" key="3">
    <source>
        <dbReference type="EMBL" id="KII69434.1"/>
    </source>
</evidence>
<keyword evidence="6" id="KW-1185">Reference proteome</keyword>
<dbReference type="GO" id="GO:0006355">
    <property type="term" value="P:regulation of DNA-templated transcription"/>
    <property type="evidence" value="ECO:0007669"/>
    <property type="project" value="InterPro"/>
</dbReference>
<evidence type="ECO:0000256" key="1">
    <source>
        <dbReference type="ARBA" id="ARBA00022724"/>
    </source>
</evidence>
<feature type="domain" description="Paired" evidence="2">
    <location>
        <begin position="7"/>
        <end position="95"/>
    </location>
</feature>
<keyword evidence="1" id="KW-0563">Paired box</keyword>
<evidence type="ECO:0000313" key="6">
    <source>
        <dbReference type="Proteomes" id="UP000031668"/>
    </source>
</evidence>
<dbReference type="EMBL" id="JWZT01001684">
    <property type="protein sequence ID" value="KII71639.1"/>
    <property type="molecule type" value="Genomic_DNA"/>
</dbReference>
<name>A0A0C2IVN9_THEKT</name>
<dbReference type="EMBL" id="JWZT01001930">
    <property type="protein sequence ID" value="KII70918.1"/>
    <property type="molecule type" value="Genomic_DNA"/>
</dbReference>
<evidence type="ECO:0000259" key="2">
    <source>
        <dbReference type="Pfam" id="PF00292"/>
    </source>
</evidence>
<dbReference type="OrthoDB" id="3264182at2759"/>
<dbReference type="SUPFAM" id="SSF46689">
    <property type="entry name" value="Homeodomain-like"/>
    <property type="match status" value="1"/>
</dbReference>
<dbReference type="AlphaFoldDB" id="A0A0C2IVN9"/>
<dbReference type="InterPro" id="IPR009057">
    <property type="entry name" value="Homeodomain-like_sf"/>
</dbReference>
<dbReference type="InterPro" id="IPR036388">
    <property type="entry name" value="WH-like_DNA-bd_sf"/>
</dbReference>
<dbReference type="Proteomes" id="UP000031668">
    <property type="component" value="Unassembled WGS sequence"/>
</dbReference>
<proteinExistence type="predicted"/>
<sequence>MSSQTRRKISQDTRENIIRLVIQQGRSKREVAKLHNVPKSTVNNIVKRYEMTDSTQPGITGGARRTVLNDEISEQIRNMVNDNQTTTVQEILDGLNVQVTLSTVWRWLKKLNFTYKMTCPVREA</sequence>
<gene>
    <name evidence="3" type="ORF">RF11_11078</name>
    <name evidence="4" type="ORF">RF11_13175</name>
    <name evidence="5" type="ORF">RF11_13495</name>
</gene>
<reference evidence="3 6" key="1">
    <citation type="journal article" date="2014" name="Genome Biol. Evol.">
        <title>The genome of the myxosporean Thelohanellus kitauei shows adaptations to nutrient acquisition within its fish host.</title>
        <authorList>
            <person name="Yang Y."/>
            <person name="Xiong J."/>
            <person name="Zhou Z."/>
            <person name="Huo F."/>
            <person name="Miao W."/>
            <person name="Ran C."/>
            <person name="Liu Y."/>
            <person name="Zhang J."/>
            <person name="Feng J."/>
            <person name="Wang M."/>
            <person name="Wang M."/>
            <person name="Wang L."/>
            <person name="Yao B."/>
        </authorList>
    </citation>
    <scope>NUCLEOTIDE SEQUENCE [LARGE SCALE GENOMIC DNA]</scope>
    <source>
        <strain evidence="3">Wuqing</strain>
    </source>
</reference>
<dbReference type="EMBL" id="JWZT01002428">
    <property type="protein sequence ID" value="KII69434.1"/>
    <property type="molecule type" value="Genomic_DNA"/>
</dbReference>
<accession>A0A0C2IVN9</accession>
<organism evidence="3 6">
    <name type="scientific">Thelohanellus kitauei</name>
    <name type="common">Myxosporean</name>
    <dbReference type="NCBI Taxonomy" id="669202"/>
    <lineage>
        <taxon>Eukaryota</taxon>
        <taxon>Metazoa</taxon>
        <taxon>Cnidaria</taxon>
        <taxon>Myxozoa</taxon>
        <taxon>Myxosporea</taxon>
        <taxon>Bivalvulida</taxon>
        <taxon>Platysporina</taxon>
        <taxon>Myxobolidae</taxon>
        <taxon>Thelohanellus</taxon>
    </lineage>
</organism>
<dbReference type="Pfam" id="PF00292">
    <property type="entry name" value="PAX"/>
    <property type="match status" value="1"/>
</dbReference>
<dbReference type="GO" id="GO:0003677">
    <property type="term" value="F:DNA binding"/>
    <property type="evidence" value="ECO:0007669"/>
    <property type="project" value="InterPro"/>
</dbReference>
<comment type="caution">
    <text evidence="3">The sequence shown here is derived from an EMBL/GenBank/DDBJ whole genome shotgun (WGS) entry which is preliminary data.</text>
</comment>
<dbReference type="Gene3D" id="1.10.10.10">
    <property type="entry name" value="Winged helix-like DNA-binding domain superfamily/Winged helix DNA-binding domain"/>
    <property type="match status" value="1"/>
</dbReference>
<evidence type="ECO:0000313" key="4">
    <source>
        <dbReference type="EMBL" id="KII70918.1"/>
    </source>
</evidence>
<protein>
    <recommendedName>
        <fullName evidence="2">Paired domain-containing protein</fullName>
    </recommendedName>
</protein>
<evidence type="ECO:0000313" key="5">
    <source>
        <dbReference type="EMBL" id="KII71639.1"/>
    </source>
</evidence>